<keyword evidence="2" id="KW-0479">Metal-binding</keyword>
<dbReference type="SUPFAM" id="SSF57850">
    <property type="entry name" value="RING/U-box"/>
    <property type="match status" value="1"/>
</dbReference>
<dbReference type="InterPro" id="IPR002110">
    <property type="entry name" value="Ankyrin_rpt"/>
</dbReference>
<organism evidence="4 5">
    <name type="scientific">Cylindrotheca closterium</name>
    <dbReference type="NCBI Taxonomy" id="2856"/>
    <lineage>
        <taxon>Eukaryota</taxon>
        <taxon>Sar</taxon>
        <taxon>Stramenopiles</taxon>
        <taxon>Ochrophyta</taxon>
        <taxon>Bacillariophyta</taxon>
        <taxon>Bacillariophyceae</taxon>
        <taxon>Bacillariophycidae</taxon>
        <taxon>Bacillariales</taxon>
        <taxon>Bacillariaceae</taxon>
        <taxon>Cylindrotheca</taxon>
    </lineage>
</organism>
<dbReference type="SUPFAM" id="SSF48403">
    <property type="entry name" value="Ankyrin repeat"/>
    <property type="match status" value="1"/>
</dbReference>
<keyword evidence="2" id="KW-0863">Zinc-finger</keyword>
<evidence type="ECO:0000313" key="5">
    <source>
        <dbReference type="Proteomes" id="UP001295423"/>
    </source>
</evidence>
<dbReference type="PROSITE" id="PS50089">
    <property type="entry name" value="ZF_RING_2"/>
    <property type="match status" value="1"/>
</dbReference>
<evidence type="ECO:0000259" key="3">
    <source>
        <dbReference type="PROSITE" id="PS50089"/>
    </source>
</evidence>
<dbReference type="SMART" id="SM00248">
    <property type="entry name" value="ANK"/>
    <property type="match status" value="2"/>
</dbReference>
<dbReference type="PROSITE" id="PS50297">
    <property type="entry name" value="ANK_REP_REGION"/>
    <property type="match status" value="1"/>
</dbReference>
<evidence type="ECO:0000313" key="4">
    <source>
        <dbReference type="EMBL" id="CAJ1966493.1"/>
    </source>
</evidence>
<name>A0AAD2JNG8_9STRA</name>
<dbReference type="Proteomes" id="UP001295423">
    <property type="component" value="Unassembled WGS sequence"/>
</dbReference>
<dbReference type="AlphaFoldDB" id="A0AAD2JNG8"/>
<dbReference type="Pfam" id="PF00023">
    <property type="entry name" value="Ank"/>
    <property type="match status" value="1"/>
</dbReference>
<dbReference type="GO" id="GO:0008270">
    <property type="term" value="F:zinc ion binding"/>
    <property type="evidence" value="ECO:0007669"/>
    <property type="project" value="UniProtKB-KW"/>
</dbReference>
<dbReference type="InterPro" id="IPR036770">
    <property type="entry name" value="Ankyrin_rpt-contain_sf"/>
</dbReference>
<proteinExistence type="predicted"/>
<evidence type="ECO:0000256" key="2">
    <source>
        <dbReference type="PROSITE-ProRule" id="PRU00175"/>
    </source>
</evidence>
<dbReference type="Gene3D" id="1.25.40.20">
    <property type="entry name" value="Ankyrin repeat-containing domain"/>
    <property type="match status" value="1"/>
</dbReference>
<dbReference type="EMBL" id="CAKOGP040002291">
    <property type="protein sequence ID" value="CAJ1966493.1"/>
    <property type="molecule type" value="Genomic_DNA"/>
</dbReference>
<dbReference type="InterPro" id="IPR001841">
    <property type="entry name" value="Znf_RING"/>
</dbReference>
<dbReference type="PROSITE" id="PS50088">
    <property type="entry name" value="ANK_REPEAT"/>
    <property type="match status" value="1"/>
</dbReference>
<keyword evidence="1" id="KW-0040">ANK repeat</keyword>
<dbReference type="Gene3D" id="3.30.40.10">
    <property type="entry name" value="Zinc/RING finger domain, C3HC4 (zinc finger)"/>
    <property type="match status" value="1"/>
</dbReference>
<evidence type="ECO:0000256" key="1">
    <source>
        <dbReference type="PROSITE-ProRule" id="PRU00023"/>
    </source>
</evidence>
<comment type="caution">
    <text evidence="4">The sequence shown here is derived from an EMBL/GenBank/DDBJ whole genome shotgun (WGS) entry which is preliminary data.</text>
</comment>
<feature type="domain" description="RING-type" evidence="3">
    <location>
        <begin position="10"/>
        <end position="56"/>
    </location>
</feature>
<dbReference type="InterPro" id="IPR013083">
    <property type="entry name" value="Znf_RING/FYVE/PHD"/>
</dbReference>
<sequence length="445" mass="49105">MKTTIQHIECPICYDCTNNTVTLPCCKKSFCIPCLEGWKPDVDDYVHGNRTCPNCRALVPPTTEVLQTIQFYKKVSLSLSILLVQDPSLDLPVAPLPTSPIRYPGDQVAIRRNYESIQTTYAQRVQLFEQKYGCNILPVSVIPSSPTKPIHLPDSVIQAVNASNYSHVSTFLGPPPISPQRLEAICPQSGNTLLHITVQANNLDIANVLVALGADVNAANFDRLTSLFYAVKIEGQDDRIAKALIRAGAKKLSMVFPNSPIFSLPDYHLAATAQGLGKVELARMLEKEALGRHCKVQVDGSTKRGTIMEEGISGNSQILLDNTKEMVLVPTSNIEIHKPLLFDFRDIDRNALFPNPPPRNNAPVFRSGTEAHEGLVRLFYFIGGDPETTSRRNGREGNHAPTRTLHNFLTDETAGWAPEEVDDIADAIFTMMSHRILNGNLFPQG</sequence>
<accession>A0AAD2JNG8</accession>
<gene>
    <name evidence="4" type="ORF">CYCCA115_LOCUS22076</name>
</gene>
<protein>
    <recommendedName>
        <fullName evidence="3">RING-type domain-containing protein</fullName>
    </recommendedName>
</protein>
<keyword evidence="5" id="KW-1185">Reference proteome</keyword>
<keyword evidence="2" id="KW-0862">Zinc</keyword>
<reference evidence="4" key="1">
    <citation type="submission" date="2023-08" db="EMBL/GenBank/DDBJ databases">
        <authorList>
            <person name="Audoor S."/>
            <person name="Bilcke G."/>
        </authorList>
    </citation>
    <scope>NUCLEOTIDE SEQUENCE</scope>
</reference>
<feature type="repeat" description="ANK" evidence="1">
    <location>
        <begin position="189"/>
        <end position="221"/>
    </location>
</feature>